<evidence type="ECO:0000313" key="3">
    <source>
        <dbReference type="Proteomes" id="UP000008827"/>
    </source>
</evidence>
<dbReference type="Proteomes" id="UP000008827">
    <property type="component" value="Chromosome 16"/>
</dbReference>
<name>A0A0R0FJ72_SOYBN</name>
<organism evidence="1">
    <name type="scientific">Glycine max</name>
    <name type="common">Soybean</name>
    <name type="synonym">Glycine hispida</name>
    <dbReference type="NCBI Taxonomy" id="3847"/>
    <lineage>
        <taxon>Eukaryota</taxon>
        <taxon>Viridiplantae</taxon>
        <taxon>Streptophyta</taxon>
        <taxon>Embryophyta</taxon>
        <taxon>Tracheophyta</taxon>
        <taxon>Spermatophyta</taxon>
        <taxon>Magnoliopsida</taxon>
        <taxon>eudicotyledons</taxon>
        <taxon>Gunneridae</taxon>
        <taxon>Pentapetalae</taxon>
        <taxon>rosids</taxon>
        <taxon>fabids</taxon>
        <taxon>Fabales</taxon>
        <taxon>Fabaceae</taxon>
        <taxon>Papilionoideae</taxon>
        <taxon>50 kb inversion clade</taxon>
        <taxon>NPAAA clade</taxon>
        <taxon>indigoferoid/millettioid clade</taxon>
        <taxon>Phaseoleae</taxon>
        <taxon>Glycine</taxon>
        <taxon>Glycine subgen. Soja</taxon>
    </lineage>
</organism>
<protein>
    <submittedName>
        <fullName evidence="1 2">Uncharacterized protein</fullName>
    </submittedName>
</protein>
<dbReference type="Gramene" id="KRH06097">
    <property type="protein sequence ID" value="KRH06097"/>
    <property type="gene ID" value="GLYMA_16G004600"/>
</dbReference>
<dbReference type="InParanoid" id="A0A0R0FJ72"/>
<evidence type="ECO:0000313" key="1">
    <source>
        <dbReference type="EMBL" id="KRH06097.1"/>
    </source>
</evidence>
<reference evidence="1" key="3">
    <citation type="submission" date="2018-07" db="EMBL/GenBank/DDBJ databases">
        <title>WGS assembly of Glycine max.</title>
        <authorList>
            <person name="Schmutz J."/>
            <person name="Cannon S."/>
            <person name="Schlueter J."/>
            <person name="Ma J."/>
            <person name="Mitros T."/>
            <person name="Nelson W."/>
            <person name="Hyten D."/>
            <person name="Song Q."/>
            <person name="Thelen J."/>
            <person name="Cheng J."/>
            <person name="Xu D."/>
            <person name="Hellsten U."/>
            <person name="May G."/>
            <person name="Yu Y."/>
            <person name="Sakurai T."/>
            <person name="Umezawa T."/>
            <person name="Bhattacharyya M."/>
            <person name="Sandhu D."/>
            <person name="Valliyodan B."/>
            <person name="Lindquist E."/>
            <person name="Peto M."/>
            <person name="Grant D."/>
            <person name="Shu S."/>
            <person name="Goodstein D."/>
            <person name="Barry K."/>
            <person name="Futrell-Griggs M."/>
            <person name="Abernathy B."/>
            <person name="Du J."/>
            <person name="Tian Z."/>
            <person name="Zhu L."/>
            <person name="Gill N."/>
            <person name="Joshi T."/>
            <person name="Libault M."/>
            <person name="Sethuraman A."/>
            <person name="Zhang X."/>
            <person name="Shinozaki K."/>
            <person name="Nguyen H."/>
            <person name="Wing R."/>
            <person name="Cregan P."/>
            <person name="Specht J."/>
            <person name="Grimwood J."/>
            <person name="Rokhsar D."/>
            <person name="Stacey G."/>
            <person name="Shoemaker R."/>
            <person name="Jackson S."/>
        </authorList>
    </citation>
    <scope>NUCLEOTIDE SEQUENCE</scope>
    <source>
        <tissue evidence="1">Callus</tissue>
    </source>
</reference>
<dbReference type="AlphaFoldDB" id="A0A0R0FJ72"/>
<gene>
    <name evidence="1" type="ORF">GLYMA_16G004600</name>
</gene>
<dbReference type="EnsemblPlants" id="KRH06097">
    <property type="protein sequence ID" value="KRH06097"/>
    <property type="gene ID" value="GLYMA_16G004600"/>
</dbReference>
<sequence length="85" mass="9844">MLLHGFHLICSLDISSNSFRSLLRRRSGDIINSYFLFFFFRLSSHMPVAVPEKVSIIIKPEPFIKAPQPIKRSIMNLRIIVLEPC</sequence>
<keyword evidence="3" id="KW-1185">Reference proteome</keyword>
<reference evidence="2" key="2">
    <citation type="submission" date="2018-02" db="UniProtKB">
        <authorList>
            <consortium name="EnsemblPlants"/>
        </authorList>
    </citation>
    <scope>IDENTIFICATION</scope>
    <source>
        <strain evidence="2">Williams 82</strain>
    </source>
</reference>
<evidence type="ECO:0000313" key="2">
    <source>
        <dbReference type="EnsemblPlants" id="KRH06097"/>
    </source>
</evidence>
<accession>A0A0R0FJ72</accession>
<reference evidence="1 2" key="1">
    <citation type="journal article" date="2010" name="Nature">
        <title>Genome sequence of the palaeopolyploid soybean.</title>
        <authorList>
            <person name="Schmutz J."/>
            <person name="Cannon S.B."/>
            <person name="Schlueter J."/>
            <person name="Ma J."/>
            <person name="Mitros T."/>
            <person name="Nelson W."/>
            <person name="Hyten D.L."/>
            <person name="Song Q."/>
            <person name="Thelen J.J."/>
            <person name="Cheng J."/>
            <person name="Xu D."/>
            <person name="Hellsten U."/>
            <person name="May G.D."/>
            <person name="Yu Y."/>
            <person name="Sakurai T."/>
            <person name="Umezawa T."/>
            <person name="Bhattacharyya M.K."/>
            <person name="Sandhu D."/>
            <person name="Valliyodan B."/>
            <person name="Lindquist E."/>
            <person name="Peto M."/>
            <person name="Grant D."/>
            <person name="Shu S."/>
            <person name="Goodstein D."/>
            <person name="Barry K."/>
            <person name="Futrell-Griggs M."/>
            <person name="Abernathy B."/>
            <person name="Du J."/>
            <person name="Tian Z."/>
            <person name="Zhu L."/>
            <person name="Gill N."/>
            <person name="Joshi T."/>
            <person name="Libault M."/>
            <person name="Sethuraman A."/>
            <person name="Zhang X.-C."/>
            <person name="Shinozaki K."/>
            <person name="Nguyen H.T."/>
            <person name="Wing R.A."/>
            <person name="Cregan P."/>
            <person name="Specht J."/>
            <person name="Grimwood J."/>
            <person name="Rokhsar D."/>
            <person name="Stacey G."/>
            <person name="Shoemaker R.C."/>
            <person name="Jackson S.A."/>
        </authorList>
    </citation>
    <scope>NUCLEOTIDE SEQUENCE [LARGE SCALE GENOMIC DNA]</scope>
    <source>
        <strain evidence="2">cv. Williams 82</strain>
        <tissue evidence="1">Callus</tissue>
    </source>
</reference>
<dbReference type="EMBL" id="CM000849">
    <property type="protein sequence ID" value="KRH06097.1"/>
    <property type="molecule type" value="Genomic_DNA"/>
</dbReference>
<proteinExistence type="predicted"/>